<comment type="caution">
    <text evidence="5">The sequence shown here is derived from an EMBL/GenBank/DDBJ whole genome shotgun (WGS) entry which is preliminary data.</text>
</comment>
<dbReference type="InterPro" id="IPR027417">
    <property type="entry name" value="P-loop_NTPase"/>
</dbReference>
<dbReference type="InterPro" id="IPR045058">
    <property type="entry name" value="GIMA/IAN/Toc"/>
</dbReference>
<evidence type="ECO:0000259" key="4">
    <source>
        <dbReference type="PROSITE" id="PS51720"/>
    </source>
</evidence>
<dbReference type="GO" id="GO:0005525">
    <property type="term" value="F:GTP binding"/>
    <property type="evidence" value="ECO:0007669"/>
    <property type="project" value="UniProtKB-KW"/>
</dbReference>
<evidence type="ECO:0000256" key="1">
    <source>
        <dbReference type="ARBA" id="ARBA00008535"/>
    </source>
</evidence>
<dbReference type="EMBL" id="JAUYZG010000012">
    <property type="protein sequence ID" value="KAK2892547.1"/>
    <property type="molecule type" value="Genomic_DNA"/>
</dbReference>
<dbReference type="PANTHER" id="PTHR10903">
    <property type="entry name" value="GTPASE, IMAP FAMILY MEMBER-RELATED"/>
    <property type="match status" value="1"/>
</dbReference>
<keyword evidence="3" id="KW-0342">GTP-binding</keyword>
<feature type="domain" description="AIG1-type G" evidence="4">
    <location>
        <begin position="16"/>
        <end position="235"/>
    </location>
</feature>
<proteinExistence type="inferred from homology"/>
<gene>
    <name evidence="5" type="ORF">Q8A67_012535</name>
</gene>
<name>A0AA88TMH0_9TELE</name>
<evidence type="ECO:0000313" key="6">
    <source>
        <dbReference type="Proteomes" id="UP001187343"/>
    </source>
</evidence>
<dbReference type="AlphaFoldDB" id="A0AA88TMH0"/>
<dbReference type="Proteomes" id="UP001187343">
    <property type="component" value="Unassembled WGS sequence"/>
</dbReference>
<keyword evidence="6" id="KW-1185">Reference proteome</keyword>
<evidence type="ECO:0000256" key="2">
    <source>
        <dbReference type="ARBA" id="ARBA00022741"/>
    </source>
</evidence>
<sequence>MDHWSRPSKQSVVVTKQERRIILLGSHKDVKAACGNTILEQQVFSESPSSQHMFDKNVGLKGRLMVINTPDLLDLALFSEENNVRKFFHLSYPGPHSLLLVLKPGTYTEQDKDALKLIDVLFGAGASEYVLVVFMCENQMEYASIKEVESLLLSCRQPHHYLLKKGGQRQVQKLLESIEKMLEENGGHYLKNPEESYVTRKMDIIRRTSKESLLNMQIAIAVSSDATEKNFQTSEDLFTDDDIMIESHCSLKLQSLAFGKGMNLG</sequence>
<dbReference type="Pfam" id="PF04548">
    <property type="entry name" value="AIG1"/>
    <property type="match status" value="1"/>
</dbReference>
<dbReference type="PANTHER" id="PTHR10903:SF170">
    <property type="entry name" value="GTPASE IMAP FAMILY MEMBER 7"/>
    <property type="match status" value="1"/>
</dbReference>
<reference evidence="5" key="1">
    <citation type="submission" date="2023-08" db="EMBL/GenBank/DDBJ databases">
        <title>Chromosome-level Genome Assembly of mud carp (Cirrhinus molitorella).</title>
        <authorList>
            <person name="Liu H."/>
        </authorList>
    </citation>
    <scope>NUCLEOTIDE SEQUENCE</scope>
    <source>
        <strain evidence="5">Prfri</strain>
        <tissue evidence="5">Muscle</tissue>
    </source>
</reference>
<evidence type="ECO:0000256" key="3">
    <source>
        <dbReference type="ARBA" id="ARBA00023134"/>
    </source>
</evidence>
<organism evidence="5 6">
    <name type="scientific">Cirrhinus molitorella</name>
    <name type="common">mud carp</name>
    <dbReference type="NCBI Taxonomy" id="172907"/>
    <lineage>
        <taxon>Eukaryota</taxon>
        <taxon>Metazoa</taxon>
        <taxon>Chordata</taxon>
        <taxon>Craniata</taxon>
        <taxon>Vertebrata</taxon>
        <taxon>Euteleostomi</taxon>
        <taxon>Actinopterygii</taxon>
        <taxon>Neopterygii</taxon>
        <taxon>Teleostei</taxon>
        <taxon>Ostariophysi</taxon>
        <taxon>Cypriniformes</taxon>
        <taxon>Cyprinidae</taxon>
        <taxon>Labeoninae</taxon>
        <taxon>Labeonini</taxon>
        <taxon>Cirrhinus</taxon>
    </lineage>
</organism>
<dbReference type="Gene3D" id="3.40.50.300">
    <property type="entry name" value="P-loop containing nucleotide triphosphate hydrolases"/>
    <property type="match status" value="1"/>
</dbReference>
<comment type="similarity">
    <text evidence="1">Belongs to the TRAFAC class TrmE-Era-EngA-EngB-Septin-like GTPase superfamily. AIG1/Toc34/Toc159-like paraseptin GTPase family. IAN subfamily.</text>
</comment>
<dbReference type="InterPro" id="IPR006703">
    <property type="entry name" value="G_AIG1"/>
</dbReference>
<dbReference type="PROSITE" id="PS51720">
    <property type="entry name" value="G_AIG1"/>
    <property type="match status" value="1"/>
</dbReference>
<protein>
    <recommendedName>
        <fullName evidence="4">AIG1-type G domain-containing protein</fullName>
    </recommendedName>
</protein>
<evidence type="ECO:0000313" key="5">
    <source>
        <dbReference type="EMBL" id="KAK2892547.1"/>
    </source>
</evidence>
<accession>A0AA88TMH0</accession>
<keyword evidence="2" id="KW-0547">Nucleotide-binding</keyword>